<dbReference type="PANTHER" id="PTHR46428">
    <property type="entry name" value="KELCH DOMAIN-CONTAINING PROTEIN 10"/>
    <property type="match status" value="1"/>
</dbReference>
<comment type="caution">
    <text evidence="3">The sequence shown here is derived from an EMBL/GenBank/DDBJ whole genome shotgun (WGS) entry which is preliminary data.</text>
</comment>
<evidence type="ECO:0000313" key="4">
    <source>
        <dbReference type="Proteomes" id="UP000326759"/>
    </source>
</evidence>
<dbReference type="Proteomes" id="UP000326759">
    <property type="component" value="Unassembled WGS sequence"/>
</dbReference>
<dbReference type="InterPro" id="IPR015915">
    <property type="entry name" value="Kelch-typ_b-propeller"/>
</dbReference>
<keyword evidence="2" id="KW-0677">Repeat</keyword>
<name>A0A5N5T6A9_9CRUS</name>
<sequence>METNGTFLPTPMYGQAICREEQHLYVVGGTTGYQYSIDVHVLDLKTLTWEYLLPRLTNSKVIPDSRYRHEVAYFEECLYVFGGGTNVSAFSLDVLPTFDLRDQCWRLTQTHPDTSTESYPKPRKCHILVKYKQCIYIQGGTNEAEHLKDLWKLDLKTMKWKKLKCSTEKSIYFHSAAVTEEGTLYIFGGIWESESVRTNKIFKVHLDVPSLRTLAWQAVDYYAPNLSKLPLSRIKEIGIPPLIAESLKSVSDVG</sequence>
<gene>
    <name evidence="3" type="primary">Klhdc10</name>
    <name evidence="3" type="ORF">Anas_05715</name>
</gene>
<evidence type="ECO:0000313" key="3">
    <source>
        <dbReference type="EMBL" id="KAB7501797.1"/>
    </source>
</evidence>
<proteinExistence type="predicted"/>
<dbReference type="AlphaFoldDB" id="A0A5N5T6A9"/>
<dbReference type="OrthoDB" id="7676067at2759"/>
<keyword evidence="4" id="KW-1185">Reference proteome</keyword>
<dbReference type="Pfam" id="PF24681">
    <property type="entry name" value="Kelch_KLHDC2_KLHL20_DRC7"/>
    <property type="match status" value="1"/>
</dbReference>
<dbReference type="EMBL" id="SEYY01009477">
    <property type="protein sequence ID" value="KAB7501797.1"/>
    <property type="molecule type" value="Genomic_DNA"/>
</dbReference>
<accession>A0A5N5T6A9</accession>
<keyword evidence="1" id="KW-0880">Kelch repeat</keyword>
<dbReference type="GO" id="GO:0032874">
    <property type="term" value="P:positive regulation of stress-activated MAPK cascade"/>
    <property type="evidence" value="ECO:0007669"/>
    <property type="project" value="TreeGrafter"/>
</dbReference>
<dbReference type="PANTHER" id="PTHR46428:SF1">
    <property type="entry name" value="KELCH DOMAIN-CONTAINING PROTEIN 10"/>
    <property type="match status" value="1"/>
</dbReference>
<protein>
    <submittedName>
        <fullName evidence="3">Kelch domain-containing protein 10</fullName>
    </submittedName>
</protein>
<organism evidence="3 4">
    <name type="scientific">Armadillidium nasatum</name>
    <dbReference type="NCBI Taxonomy" id="96803"/>
    <lineage>
        <taxon>Eukaryota</taxon>
        <taxon>Metazoa</taxon>
        <taxon>Ecdysozoa</taxon>
        <taxon>Arthropoda</taxon>
        <taxon>Crustacea</taxon>
        <taxon>Multicrustacea</taxon>
        <taxon>Malacostraca</taxon>
        <taxon>Eumalacostraca</taxon>
        <taxon>Peracarida</taxon>
        <taxon>Isopoda</taxon>
        <taxon>Oniscidea</taxon>
        <taxon>Crinocheta</taxon>
        <taxon>Armadillidiidae</taxon>
        <taxon>Armadillidium</taxon>
    </lineage>
</organism>
<reference evidence="3 4" key="1">
    <citation type="journal article" date="2019" name="PLoS Biol.">
        <title>Sex chromosomes control vertical transmission of feminizing Wolbachia symbionts in an isopod.</title>
        <authorList>
            <person name="Becking T."/>
            <person name="Chebbi M.A."/>
            <person name="Giraud I."/>
            <person name="Moumen B."/>
            <person name="Laverre T."/>
            <person name="Caubet Y."/>
            <person name="Peccoud J."/>
            <person name="Gilbert C."/>
            <person name="Cordaux R."/>
        </authorList>
    </citation>
    <scope>NUCLEOTIDE SEQUENCE [LARGE SCALE GENOMIC DNA]</scope>
    <source>
        <strain evidence="3">ANa2</strain>
        <tissue evidence="3">Whole body excluding digestive tract and cuticle</tissue>
    </source>
</reference>
<evidence type="ECO:0000256" key="2">
    <source>
        <dbReference type="ARBA" id="ARBA00022737"/>
    </source>
</evidence>
<dbReference type="Gene3D" id="2.120.10.80">
    <property type="entry name" value="Kelch-type beta propeller"/>
    <property type="match status" value="1"/>
</dbReference>
<evidence type="ECO:0000256" key="1">
    <source>
        <dbReference type="ARBA" id="ARBA00022441"/>
    </source>
</evidence>
<dbReference type="InterPro" id="IPR052125">
    <property type="entry name" value="KLHDC10"/>
</dbReference>
<dbReference type="SUPFAM" id="SSF117281">
    <property type="entry name" value="Kelch motif"/>
    <property type="match status" value="1"/>
</dbReference>